<dbReference type="GeneID" id="7833278"/>
<sequence length="510" mass="59050">MGNKQSNSDLFNKNQPRNVFSLYGPKASTVSSPSQSLQSSMLNDNSFCELDKEKQKLRLSRAHRNTRQDGFQVNKNPESIVKSVNFITKYIHLVQTLNVDANILEESFLKYELATIFEELNSQQNNQEIQNIEQNQVQNRNEHLNSYENEDYSMEQQSPSQIYIQKKNKEPSIKVQDEINNQDIQEGKVRPTAYFGWIAQQESNQNQQEMPELKKKDTFGELSGGIQITNQQSFEDPDFAAAPCRQTAFFGDLERQSQLKGFYKQLASRYQPHDELFQDIQSQQQKEVKEEDDEEDNSDEENNINNNKYRKDPLNSQNVTVQKMQQQPQHTDSDDNDEPVHITIDLSAKKKKGRSQLANQNKPLVINIQSDKLKQKEQNSTSKSPKSDIQTKNKPTWKPTSPHLISSNGSNSDKNSNKNDTKQNEKSPIKIDSRKKSASFVVINKQEKMQREKNKSQDFQKDILTIDNKIEKLNNDIEVLDLIKKDIAKVQNKIIRDMSPSYRQNQNQQK</sequence>
<proteinExistence type="predicted"/>
<accession>I7MIC5</accession>
<dbReference type="AlphaFoldDB" id="I7MIC5"/>
<feature type="region of interest" description="Disordered" evidence="1">
    <location>
        <begin position="282"/>
        <end position="437"/>
    </location>
</feature>
<dbReference type="KEGG" id="tet:TTHERM_00294980"/>
<evidence type="ECO:0000313" key="2">
    <source>
        <dbReference type="EMBL" id="EAR92885.2"/>
    </source>
</evidence>
<reference evidence="3" key="1">
    <citation type="journal article" date="2006" name="PLoS Biol.">
        <title>Macronuclear genome sequence of the ciliate Tetrahymena thermophila, a model eukaryote.</title>
        <authorList>
            <person name="Eisen J.A."/>
            <person name="Coyne R.S."/>
            <person name="Wu M."/>
            <person name="Wu D."/>
            <person name="Thiagarajan M."/>
            <person name="Wortman J.R."/>
            <person name="Badger J.H."/>
            <person name="Ren Q."/>
            <person name="Amedeo P."/>
            <person name="Jones K.M."/>
            <person name="Tallon L.J."/>
            <person name="Delcher A.L."/>
            <person name="Salzberg S.L."/>
            <person name="Silva J.C."/>
            <person name="Haas B.J."/>
            <person name="Majoros W.H."/>
            <person name="Farzad M."/>
            <person name="Carlton J.M."/>
            <person name="Smith R.K. Jr."/>
            <person name="Garg J."/>
            <person name="Pearlman R.E."/>
            <person name="Karrer K.M."/>
            <person name="Sun L."/>
            <person name="Manning G."/>
            <person name="Elde N.C."/>
            <person name="Turkewitz A.P."/>
            <person name="Asai D.J."/>
            <person name="Wilkes D.E."/>
            <person name="Wang Y."/>
            <person name="Cai H."/>
            <person name="Collins K."/>
            <person name="Stewart B.A."/>
            <person name="Lee S.R."/>
            <person name="Wilamowska K."/>
            <person name="Weinberg Z."/>
            <person name="Ruzzo W.L."/>
            <person name="Wloga D."/>
            <person name="Gaertig J."/>
            <person name="Frankel J."/>
            <person name="Tsao C.-C."/>
            <person name="Gorovsky M.A."/>
            <person name="Keeling P.J."/>
            <person name="Waller R.F."/>
            <person name="Patron N.J."/>
            <person name="Cherry J.M."/>
            <person name="Stover N.A."/>
            <person name="Krieger C.J."/>
            <person name="del Toro C."/>
            <person name="Ryder H.F."/>
            <person name="Williamson S.C."/>
            <person name="Barbeau R.A."/>
            <person name="Hamilton E.P."/>
            <person name="Orias E."/>
        </authorList>
    </citation>
    <scope>NUCLEOTIDE SEQUENCE [LARGE SCALE GENOMIC DNA]</scope>
    <source>
        <strain evidence="3">SB210</strain>
    </source>
</reference>
<dbReference type="EMBL" id="GG662740">
    <property type="protein sequence ID" value="EAR92885.2"/>
    <property type="molecule type" value="Genomic_DNA"/>
</dbReference>
<protein>
    <submittedName>
        <fullName evidence="2">Uncharacterized protein</fullName>
    </submittedName>
</protein>
<evidence type="ECO:0000256" key="1">
    <source>
        <dbReference type="SAM" id="MobiDB-lite"/>
    </source>
</evidence>
<name>I7MIC5_TETTS</name>
<organism evidence="2 3">
    <name type="scientific">Tetrahymena thermophila (strain SB210)</name>
    <dbReference type="NCBI Taxonomy" id="312017"/>
    <lineage>
        <taxon>Eukaryota</taxon>
        <taxon>Sar</taxon>
        <taxon>Alveolata</taxon>
        <taxon>Ciliophora</taxon>
        <taxon>Intramacronucleata</taxon>
        <taxon>Oligohymenophorea</taxon>
        <taxon>Hymenostomatida</taxon>
        <taxon>Tetrahymenina</taxon>
        <taxon>Tetrahymenidae</taxon>
        <taxon>Tetrahymena</taxon>
    </lineage>
</organism>
<dbReference type="Proteomes" id="UP000009168">
    <property type="component" value="Unassembled WGS sequence"/>
</dbReference>
<feature type="compositionally biased region" description="Basic and acidic residues" evidence="1">
    <location>
        <begin position="415"/>
        <end position="435"/>
    </location>
</feature>
<keyword evidence="3" id="KW-1185">Reference proteome</keyword>
<dbReference type="InParanoid" id="I7MIC5"/>
<evidence type="ECO:0000313" key="3">
    <source>
        <dbReference type="Proteomes" id="UP000009168"/>
    </source>
</evidence>
<feature type="compositionally biased region" description="Polar residues" evidence="1">
    <location>
        <begin position="314"/>
        <end position="330"/>
    </location>
</feature>
<dbReference type="RefSeq" id="XP_001013130.2">
    <property type="nucleotide sequence ID" value="XM_001013130.2"/>
</dbReference>
<gene>
    <name evidence="2" type="ORF">TTHERM_00294980</name>
</gene>
<feature type="compositionally biased region" description="Polar residues" evidence="1">
    <location>
        <begin position="356"/>
        <end position="370"/>
    </location>
</feature>
<feature type="compositionally biased region" description="Acidic residues" evidence="1">
    <location>
        <begin position="290"/>
        <end position="302"/>
    </location>
</feature>